<dbReference type="EMBL" id="CP029701">
    <property type="protein sequence ID" value="QHV62020.1"/>
    <property type="molecule type" value="Genomic_DNA"/>
</dbReference>
<reference evidence="1" key="1">
    <citation type="submission" date="2018-05" db="EMBL/GenBank/DDBJ databases">
        <title>Complete genome sequnece of Akkermansia muciniphila EB-AMDK-40.</title>
        <authorList>
            <person name="Nam Y.-D."/>
            <person name="Chung W.-H."/>
            <person name="Park Y.S."/>
            <person name="Kang J."/>
        </authorList>
    </citation>
    <scope>NUCLEOTIDE SEQUENCE</scope>
    <source>
        <strain evidence="1">EB-AMDK-40</strain>
    </source>
</reference>
<evidence type="ECO:0000313" key="1">
    <source>
        <dbReference type="EMBL" id="QHV62020.1"/>
    </source>
</evidence>
<dbReference type="Proteomes" id="UP000642553">
    <property type="component" value="Chromosome"/>
</dbReference>
<dbReference type="AlphaFoldDB" id="A0AAE6T8N5"/>
<sequence length="181" mass="20662">MNQDITTTPQPHPWVTAATPDNLRDPQLLQDLSEIGMTCLLGWHALSAIPHSYGDKSVWYGKALDWAMELERLHIHYLQDELLNKFPEDQRTHLNLADHDIACAYRTLFLNNRSRIDGDPKTSILQRLAYAHNTIRNLVKGDGNFHCGRLPSQGDPEFLVYDPDAKIWIAGPATEDDEYQD</sequence>
<protein>
    <submittedName>
        <fullName evidence="1">Uncharacterized protein</fullName>
    </submittedName>
</protein>
<evidence type="ECO:0000313" key="2">
    <source>
        <dbReference type="Proteomes" id="UP000642553"/>
    </source>
</evidence>
<organism evidence="1 2">
    <name type="scientific">Akkermansia massiliensis</name>
    <dbReference type="NCBI Taxonomy" id="2927224"/>
    <lineage>
        <taxon>Bacteria</taxon>
        <taxon>Pseudomonadati</taxon>
        <taxon>Verrucomicrobiota</taxon>
        <taxon>Verrucomicrobiia</taxon>
        <taxon>Verrucomicrobiales</taxon>
        <taxon>Akkermansiaceae</taxon>
        <taxon>Akkermansia</taxon>
    </lineage>
</organism>
<accession>A0AAE6T8N5</accession>
<name>A0AAE6T8N5_9BACT</name>
<gene>
    <name evidence="1" type="ORF">DMI76_00890</name>
</gene>
<dbReference type="RefSeq" id="WP_205575903.1">
    <property type="nucleotide sequence ID" value="NZ_CP029701.1"/>
</dbReference>
<proteinExistence type="predicted"/>